<organism evidence="2 3">
    <name type="scientific">Amblyomma americanum</name>
    <name type="common">Lone star tick</name>
    <dbReference type="NCBI Taxonomy" id="6943"/>
    <lineage>
        <taxon>Eukaryota</taxon>
        <taxon>Metazoa</taxon>
        <taxon>Ecdysozoa</taxon>
        <taxon>Arthropoda</taxon>
        <taxon>Chelicerata</taxon>
        <taxon>Arachnida</taxon>
        <taxon>Acari</taxon>
        <taxon>Parasitiformes</taxon>
        <taxon>Ixodida</taxon>
        <taxon>Ixodoidea</taxon>
        <taxon>Ixodidae</taxon>
        <taxon>Amblyomminae</taxon>
        <taxon>Amblyomma</taxon>
    </lineage>
</organism>
<accession>A0AAQ4F0J5</accession>
<feature type="region of interest" description="Disordered" evidence="1">
    <location>
        <begin position="1"/>
        <end position="22"/>
    </location>
</feature>
<evidence type="ECO:0000313" key="3">
    <source>
        <dbReference type="Proteomes" id="UP001321473"/>
    </source>
</evidence>
<evidence type="ECO:0000256" key="1">
    <source>
        <dbReference type="SAM" id="MobiDB-lite"/>
    </source>
</evidence>
<comment type="caution">
    <text evidence="2">The sequence shown here is derived from an EMBL/GenBank/DDBJ whole genome shotgun (WGS) entry which is preliminary data.</text>
</comment>
<dbReference type="AlphaFoldDB" id="A0AAQ4F0J5"/>
<dbReference type="Proteomes" id="UP001321473">
    <property type="component" value="Unassembled WGS sequence"/>
</dbReference>
<reference evidence="2 3" key="1">
    <citation type="journal article" date="2023" name="Arcadia Sci">
        <title>De novo assembly of a long-read Amblyomma americanum tick genome.</title>
        <authorList>
            <person name="Chou S."/>
            <person name="Poskanzer K.E."/>
            <person name="Rollins M."/>
            <person name="Thuy-Boun P.S."/>
        </authorList>
    </citation>
    <scope>NUCLEOTIDE SEQUENCE [LARGE SCALE GENOMIC DNA]</scope>
    <source>
        <strain evidence="2">F_SG_1</strain>
        <tissue evidence="2">Salivary glands</tissue>
    </source>
</reference>
<dbReference type="EMBL" id="JARKHS020008787">
    <property type="protein sequence ID" value="KAK8780499.1"/>
    <property type="molecule type" value="Genomic_DNA"/>
</dbReference>
<protein>
    <submittedName>
        <fullName evidence="2">Uncharacterized protein</fullName>
    </submittedName>
</protein>
<gene>
    <name evidence="2" type="ORF">V5799_018160</name>
</gene>
<feature type="compositionally biased region" description="Basic and acidic residues" evidence="1">
    <location>
        <begin position="1"/>
        <end position="20"/>
    </location>
</feature>
<sequence>MESKLSEKSEIRQDHSEPRRSNPVFFQNNLRRVRRRAILWTLDLLPLKKALCLPVLTSHRIGTCQLLYHRHYRKMLLGN</sequence>
<name>A0AAQ4F0J5_AMBAM</name>
<evidence type="ECO:0000313" key="2">
    <source>
        <dbReference type="EMBL" id="KAK8780499.1"/>
    </source>
</evidence>
<keyword evidence="3" id="KW-1185">Reference proteome</keyword>
<proteinExistence type="predicted"/>